<dbReference type="GO" id="GO:0008146">
    <property type="term" value="F:sulfotransferase activity"/>
    <property type="evidence" value="ECO:0007669"/>
    <property type="project" value="InterPro"/>
</dbReference>
<proteinExistence type="inferred from homology"/>
<keyword evidence="11" id="KW-1185">Reference proteome</keyword>
<dbReference type="Proteomes" id="UP001159428">
    <property type="component" value="Unassembled WGS sequence"/>
</dbReference>
<evidence type="ECO:0000256" key="1">
    <source>
        <dbReference type="ARBA" id="ARBA00004323"/>
    </source>
</evidence>
<comment type="subcellular location">
    <subcellularLocation>
        <location evidence="1 9">Golgi apparatus membrane</location>
        <topology evidence="1 9">Single-pass type II membrane protein</topology>
    </subcellularLocation>
</comment>
<keyword evidence="9" id="KW-0735">Signal-anchor</keyword>
<name>A0AAU9XFH9_9CNID</name>
<evidence type="ECO:0000256" key="3">
    <source>
        <dbReference type="ARBA" id="ARBA00022679"/>
    </source>
</evidence>
<evidence type="ECO:0000256" key="9">
    <source>
        <dbReference type="RuleBase" id="RU364020"/>
    </source>
</evidence>
<evidence type="ECO:0000256" key="4">
    <source>
        <dbReference type="ARBA" id="ARBA00022692"/>
    </source>
</evidence>
<evidence type="ECO:0000256" key="5">
    <source>
        <dbReference type="ARBA" id="ARBA00022989"/>
    </source>
</evidence>
<evidence type="ECO:0000313" key="11">
    <source>
        <dbReference type="Proteomes" id="UP001159428"/>
    </source>
</evidence>
<sequence>MSFHFKIRICWTILILFCIGSIWWSDIYKEFTSKFTLTTIREESKTSLRKEYSVDFTNARQLEDRIQARRKMVADYCKRHKTNDSLFGTNLRYFLVFRKRKVIYCFVPKVASTQWQKELFVLKEEDEEMSRDANFTVAKNNLNYFSEQEARQMLKSYFTFLFVRDPMERILSAYKDKLLEDNKIFRRTIGRKIIARFRPNATQHALETGSVVTFPEFTNFLLKAKEYDEHWRPFDNLCHPCAINFDFIGHYEDLAEEAPYLVKKAGIDDRVSFPPVRASNTTADLLQYYSQIPNTKILQLAKIYENDYKMFNFPFPGKLAKLFDSKES</sequence>
<reference evidence="10 11" key="1">
    <citation type="submission" date="2022-05" db="EMBL/GenBank/DDBJ databases">
        <authorList>
            <consortium name="Genoscope - CEA"/>
            <person name="William W."/>
        </authorList>
    </citation>
    <scope>NUCLEOTIDE SEQUENCE [LARGE SCALE GENOMIC DNA]</scope>
</reference>
<dbReference type="GO" id="GO:0000139">
    <property type="term" value="C:Golgi membrane"/>
    <property type="evidence" value="ECO:0007669"/>
    <property type="project" value="UniProtKB-SubCell"/>
</dbReference>
<evidence type="ECO:0000313" key="10">
    <source>
        <dbReference type="EMBL" id="CAH3146002.1"/>
    </source>
</evidence>
<dbReference type="PANTHER" id="PTHR12137:SF54">
    <property type="entry name" value="CARBOHYDRATE SULFOTRANSFERASE"/>
    <property type="match status" value="1"/>
</dbReference>
<keyword evidence="7 9" id="KW-0472">Membrane</keyword>
<keyword evidence="8 9" id="KW-0325">Glycoprotein</keyword>
<keyword evidence="6 9" id="KW-0333">Golgi apparatus</keyword>
<evidence type="ECO:0000256" key="8">
    <source>
        <dbReference type="ARBA" id="ARBA00023180"/>
    </source>
</evidence>
<keyword evidence="3 9" id="KW-0808">Transferase</keyword>
<dbReference type="InterPro" id="IPR005331">
    <property type="entry name" value="Sulfotransferase"/>
</dbReference>
<gene>
    <name evidence="10" type="ORF">PMEA_00022745</name>
</gene>
<protein>
    <recommendedName>
        <fullName evidence="9">Carbohydrate sulfotransferase</fullName>
        <ecNumber evidence="9">2.8.2.-</ecNumber>
    </recommendedName>
</protein>
<dbReference type="EMBL" id="CALNXJ010000041">
    <property type="protein sequence ID" value="CAH3146002.1"/>
    <property type="molecule type" value="Genomic_DNA"/>
</dbReference>
<evidence type="ECO:0000256" key="7">
    <source>
        <dbReference type="ARBA" id="ARBA00023136"/>
    </source>
</evidence>
<comment type="caution">
    <text evidence="10">The sequence shown here is derived from an EMBL/GenBank/DDBJ whole genome shotgun (WGS) entry which is preliminary data.</text>
</comment>
<dbReference type="AlphaFoldDB" id="A0AAU9XFH9"/>
<keyword evidence="5 9" id="KW-1133">Transmembrane helix</keyword>
<keyword evidence="9" id="KW-0119">Carbohydrate metabolism</keyword>
<dbReference type="Pfam" id="PF03567">
    <property type="entry name" value="Sulfotransfer_2"/>
    <property type="match status" value="1"/>
</dbReference>
<keyword evidence="4 9" id="KW-0812">Transmembrane</keyword>
<dbReference type="InterPro" id="IPR018011">
    <property type="entry name" value="Carb_sulfotrans_8-10"/>
</dbReference>
<dbReference type="GO" id="GO:0016051">
    <property type="term" value="P:carbohydrate biosynthetic process"/>
    <property type="evidence" value="ECO:0007669"/>
    <property type="project" value="InterPro"/>
</dbReference>
<evidence type="ECO:0000256" key="2">
    <source>
        <dbReference type="ARBA" id="ARBA00006339"/>
    </source>
</evidence>
<accession>A0AAU9XFH9</accession>
<feature type="transmembrane region" description="Helical" evidence="9">
    <location>
        <begin position="7"/>
        <end position="24"/>
    </location>
</feature>
<evidence type="ECO:0000256" key="6">
    <source>
        <dbReference type="ARBA" id="ARBA00023034"/>
    </source>
</evidence>
<comment type="similarity">
    <text evidence="2 9">Belongs to the sulfotransferase 2 family.</text>
</comment>
<dbReference type="PANTHER" id="PTHR12137">
    <property type="entry name" value="CARBOHYDRATE SULFOTRANSFERASE"/>
    <property type="match status" value="1"/>
</dbReference>
<dbReference type="EC" id="2.8.2.-" evidence="9"/>
<organism evidence="10 11">
    <name type="scientific">Pocillopora meandrina</name>
    <dbReference type="NCBI Taxonomy" id="46732"/>
    <lineage>
        <taxon>Eukaryota</taxon>
        <taxon>Metazoa</taxon>
        <taxon>Cnidaria</taxon>
        <taxon>Anthozoa</taxon>
        <taxon>Hexacorallia</taxon>
        <taxon>Scleractinia</taxon>
        <taxon>Astrocoeniina</taxon>
        <taxon>Pocilloporidae</taxon>
        <taxon>Pocillopora</taxon>
    </lineage>
</organism>